<dbReference type="PANTHER" id="PTHR11088:SF89">
    <property type="entry name" value="TRNA DIMETHYLALLYLTRANSFERASE"/>
    <property type="match status" value="1"/>
</dbReference>
<accession>A0A811K445</accession>
<dbReference type="Gene3D" id="3.40.50.300">
    <property type="entry name" value="P-loop containing nucleotide triphosphate hydrolases"/>
    <property type="match status" value="1"/>
</dbReference>
<gene>
    <name evidence="6" type="ORF">BOKJ2_LOCUS2913</name>
</gene>
<reference evidence="6" key="1">
    <citation type="submission" date="2020-09" db="EMBL/GenBank/DDBJ databases">
        <authorList>
            <person name="Kikuchi T."/>
        </authorList>
    </citation>
    <scope>NUCLEOTIDE SEQUENCE</scope>
    <source>
        <strain evidence="6">SH1</strain>
    </source>
</reference>
<proteinExistence type="inferred from homology"/>
<sequence>MASTSFDPKNYLVVVAGCTGTGKSDLGVEIAKKYNGEVINADSMQLYKGLDIVTNKITDEEAQGIKHHLIGFLDPTDEFNVHKFQTQCLDCINDIWNRGKLPVIVGGTAYYIEGVIYNDAIVKVGTAEEIEKLRQEMKNKSDTDLYHILKDKDPDAAAQVHPNNRARVQRALEICMLGNSKKAVLIGEQGKLRFKNTALFILDAETDILDNRLDKRVDKMEAKGLMKELTEFYDKYGEALGSHGIKQSIGIKEYLPYLKMPEEARSTTKGAKCLKNCAETLKSNTRKYARRQRNWFTMRFVRRTELREVPNLLMLDTSTDFYEKAVPFALKQTQSFFNDGTFDKTAISTCLIDTNDLKPITDPEYAKKANQMTHCEVCNRDVHGEICWERHQLGRKHIYNLKRNEKTEVKEDEIPEKRAKTEA</sequence>
<evidence type="ECO:0000256" key="5">
    <source>
        <dbReference type="RuleBase" id="RU003785"/>
    </source>
</evidence>
<dbReference type="NCBIfam" id="TIGR00174">
    <property type="entry name" value="miaA"/>
    <property type="match status" value="1"/>
</dbReference>
<dbReference type="GO" id="GO:0005524">
    <property type="term" value="F:ATP binding"/>
    <property type="evidence" value="ECO:0007669"/>
    <property type="project" value="UniProtKB-KW"/>
</dbReference>
<protein>
    <submittedName>
        <fullName evidence="6">Uncharacterized protein</fullName>
    </submittedName>
</protein>
<dbReference type="AlphaFoldDB" id="A0A811K445"/>
<evidence type="ECO:0000256" key="2">
    <source>
        <dbReference type="ARBA" id="ARBA00022679"/>
    </source>
</evidence>
<comment type="caution">
    <text evidence="6">The sequence shown here is derived from an EMBL/GenBank/DDBJ whole genome shotgun (WGS) entry which is preliminary data.</text>
</comment>
<comment type="similarity">
    <text evidence="1 5">Belongs to the IPP transferase family.</text>
</comment>
<keyword evidence="3 5" id="KW-0547">Nucleotide-binding</keyword>
<evidence type="ECO:0000256" key="4">
    <source>
        <dbReference type="ARBA" id="ARBA00022840"/>
    </source>
</evidence>
<dbReference type="SUPFAM" id="SSF57667">
    <property type="entry name" value="beta-beta-alpha zinc fingers"/>
    <property type="match status" value="1"/>
</dbReference>
<dbReference type="GO" id="GO:0052381">
    <property type="term" value="F:tRNA dimethylallyltransferase activity"/>
    <property type="evidence" value="ECO:0007669"/>
    <property type="project" value="InterPro"/>
</dbReference>
<dbReference type="InterPro" id="IPR036236">
    <property type="entry name" value="Znf_C2H2_sf"/>
</dbReference>
<keyword evidence="4 5" id="KW-0067">ATP-binding</keyword>
<dbReference type="OrthoDB" id="775260at2759"/>
<name>A0A811K445_9BILA</name>
<dbReference type="Proteomes" id="UP000614601">
    <property type="component" value="Unassembled WGS sequence"/>
</dbReference>
<evidence type="ECO:0000256" key="1">
    <source>
        <dbReference type="ARBA" id="ARBA00005842"/>
    </source>
</evidence>
<keyword evidence="2 5" id="KW-0808">Transferase</keyword>
<evidence type="ECO:0000313" key="6">
    <source>
        <dbReference type="EMBL" id="CAD5209889.1"/>
    </source>
</evidence>
<dbReference type="InterPro" id="IPR018022">
    <property type="entry name" value="IPT"/>
</dbReference>
<dbReference type="GO" id="GO:0005739">
    <property type="term" value="C:mitochondrion"/>
    <property type="evidence" value="ECO:0007669"/>
    <property type="project" value="TreeGrafter"/>
</dbReference>
<dbReference type="InterPro" id="IPR039657">
    <property type="entry name" value="Dimethylallyltransferase"/>
</dbReference>
<dbReference type="SUPFAM" id="SSF52540">
    <property type="entry name" value="P-loop containing nucleoside triphosphate hydrolases"/>
    <property type="match status" value="1"/>
</dbReference>
<dbReference type="Gene3D" id="3.30.160.60">
    <property type="entry name" value="Classic Zinc Finger"/>
    <property type="match status" value="1"/>
</dbReference>
<dbReference type="Pfam" id="PF01715">
    <property type="entry name" value="IPPT"/>
    <property type="match status" value="1"/>
</dbReference>
<organism evidence="6 7">
    <name type="scientific">Bursaphelenchus okinawaensis</name>
    <dbReference type="NCBI Taxonomy" id="465554"/>
    <lineage>
        <taxon>Eukaryota</taxon>
        <taxon>Metazoa</taxon>
        <taxon>Ecdysozoa</taxon>
        <taxon>Nematoda</taxon>
        <taxon>Chromadorea</taxon>
        <taxon>Rhabditida</taxon>
        <taxon>Tylenchina</taxon>
        <taxon>Tylenchomorpha</taxon>
        <taxon>Aphelenchoidea</taxon>
        <taxon>Aphelenchoididae</taxon>
        <taxon>Bursaphelenchus</taxon>
    </lineage>
</organism>
<dbReference type="EMBL" id="CAJFDH010000002">
    <property type="protein sequence ID" value="CAD5209889.1"/>
    <property type="molecule type" value="Genomic_DNA"/>
</dbReference>
<evidence type="ECO:0000256" key="3">
    <source>
        <dbReference type="ARBA" id="ARBA00022741"/>
    </source>
</evidence>
<keyword evidence="7" id="KW-1185">Reference proteome</keyword>
<evidence type="ECO:0000313" key="7">
    <source>
        <dbReference type="Proteomes" id="UP000614601"/>
    </source>
</evidence>
<dbReference type="GO" id="GO:0006400">
    <property type="term" value="P:tRNA modification"/>
    <property type="evidence" value="ECO:0007669"/>
    <property type="project" value="TreeGrafter"/>
</dbReference>
<dbReference type="HAMAP" id="MF_00185">
    <property type="entry name" value="IPP_trans"/>
    <property type="match status" value="1"/>
</dbReference>
<dbReference type="PANTHER" id="PTHR11088">
    <property type="entry name" value="TRNA DIMETHYLALLYLTRANSFERASE"/>
    <property type="match status" value="1"/>
</dbReference>
<dbReference type="EMBL" id="CAJFCW020000002">
    <property type="protein sequence ID" value="CAG9090304.1"/>
    <property type="molecule type" value="Genomic_DNA"/>
</dbReference>
<dbReference type="InterPro" id="IPR027417">
    <property type="entry name" value="P-loop_NTPase"/>
</dbReference>
<dbReference type="Gene3D" id="1.10.20.140">
    <property type="match status" value="1"/>
</dbReference>
<dbReference type="Proteomes" id="UP000783686">
    <property type="component" value="Unassembled WGS sequence"/>
</dbReference>